<dbReference type="RefSeq" id="XP_026054324.1">
    <property type="nucleotide sequence ID" value="XM_026198539.1"/>
</dbReference>
<feature type="signal peptide" evidence="3">
    <location>
        <begin position="1"/>
        <end position="19"/>
    </location>
</feature>
<dbReference type="KEGG" id="caua:113040217"/>
<dbReference type="AlphaFoldDB" id="A0A6P6J2P3"/>
<feature type="chain" id="PRO_5027982431" evidence="3">
    <location>
        <begin position="20"/>
        <end position="258"/>
    </location>
</feature>
<dbReference type="GeneID" id="113040217"/>
<dbReference type="InterPro" id="IPR036179">
    <property type="entry name" value="Ig-like_dom_sf"/>
</dbReference>
<protein>
    <submittedName>
        <fullName evidence="6">Uncharacterized protein LOC113040217 isoform X1</fullName>
    </submittedName>
</protein>
<keyword evidence="2" id="KW-0812">Transmembrane</keyword>
<dbReference type="InterPro" id="IPR013783">
    <property type="entry name" value="Ig-like_fold"/>
</dbReference>
<name>A0A6P6J2P3_CARAU</name>
<evidence type="ECO:0000313" key="5">
    <source>
        <dbReference type="Proteomes" id="UP000515129"/>
    </source>
</evidence>
<proteinExistence type="predicted"/>
<dbReference type="Pfam" id="PF07686">
    <property type="entry name" value="V-set"/>
    <property type="match status" value="1"/>
</dbReference>
<gene>
    <name evidence="6" type="primary">LOC113040217</name>
</gene>
<feature type="compositionally biased region" description="Polar residues" evidence="1">
    <location>
        <begin position="128"/>
        <end position="140"/>
    </location>
</feature>
<evidence type="ECO:0000256" key="3">
    <source>
        <dbReference type="SAM" id="SignalP"/>
    </source>
</evidence>
<evidence type="ECO:0000256" key="2">
    <source>
        <dbReference type="SAM" id="Phobius"/>
    </source>
</evidence>
<feature type="region of interest" description="Disordered" evidence="1">
    <location>
        <begin position="128"/>
        <end position="149"/>
    </location>
</feature>
<evidence type="ECO:0000256" key="1">
    <source>
        <dbReference type="SAM" id="MobiDB-lite"/>
    </source>
</evidence>
<dbReference type="Proteomes" id="UP000515129">
    <property type="component" value="Chromosome 22"/>
</dbReference>
<keyword evidence="2" id="KW-0472">Membrane</keyword>
<organism evidence="5 6">
    <name type="scientific">Carassius auratus</name>
    <name type="common">Goldfish</name>
    <dbReference type="NCBI Taxonomy" id="7957"/>
    <lineage>
        <taxon>Eukaryota</taxon>
        <taxon>Metazoa</taxon>
        <taxon>Chordata</taxon>
        <taxon>Craniata</taxon>
        <taxon>Vertebrata</taxon>
        <taxon>Euteleostomi</taxon>
        <taxon>Actinopterygii</taxon>
        <taxon>Neopterygii</taxon>
        <taxon>Teleostei</taxon>
        <taxon>Ostariophysi</taxon>
        <taxon>Cypriniformes</taxon>
        <taxon>Cyprinidae</taxon>
        <taxon>Cyprininae</taxon>
        <taxon>Carassius</taxon>
    </lineage>
</organism>
<keyword evidence="3" id="KW-0732">Signal</keyword>
<dbReference type="InterPro" id="IPR003599">
    <property type="entry name" value="Ig_sub"/>
</dbReference>
<dbReference type="InterPro" id="IPR013106">
    <property type="entry name" value="Ig_V-set"/>
</dbReference>
<reference evidence="6" key="1">
    <citation type="submission" date="2025-08" db="UniProtKB">
        <authorList>
            <consortium name="RefSeq"/>
        </authorList>
    </citation>
    <scope>IDENTIFICATION</scope>
    <source>
        <strain evidence="6">Wakin</strain>
        <tissue evidence="6">Muscle</tissue>
    </source>
</reference>
<sequence length="258" mass="29657">MNRVMCFTMCFIFPGLLVCQTTESLTDKLVNLGENVTLDCQIDVKEIYWVFQKLTDSPRLLLRTFSSESASSHVQDQNLKDKYTSLNLSRLFIINITIHELGIYYCVKPDPKQLQFSNGTRLYINESAQDQNQTESAQDQNEPEEKHQIQSCEKTLESHMILNVTSILLNFVLIIATIGLLMLKRKKPRKRRQQAKNVQPEQIEDLNNAQYSEIELPTCSRRENPIQINGTYTLLQNPKPRSGSTHAEIITSCNMQSL</sequence>
<feature type="transmembrane region" description="Helical" evidence="2">
    <location>
        <begin position="160"/>
        <end position="183"/>
    </location>
</feature>
<dbReference type="SUPFAM" id="SSF48726">
    <property type="entry name" value="Immunoglobulin"/>
    <property type="match status" value="1"/>
</dbReference>
<accession>A0A6P6J2P3</accession>
<keyword evidence="2" id="KW-1133">Transmembrane helix</keyword>
<dbReference type="Gene3D" id="2.60.40.10">
    <property type="entry name" value="Immunoglobulins"/>
    <property type="match status" value="1"/>
</dbReference>
<feature type="domain" description="Immunoglobulin" evidence="4">
    <location>
        <begin position="25"/>
        <end position="125"/>
    </location>
</feature>
<evidence type="ECO:0000313" key="6">
    <source>
        <dbReference type="RefSeq" id="XP_026054324.1"/>
    </source>
</evidence>
<keyword evidence="5" id="KW-1185">Reference proteome</keyword>
<dbReference type="OrthoDB" id="8939957at2759"/>
<evidence type="ECO:0000259" key="4">
    <source>
        <dbReference type="SMART" id="SM00409"/>
    </source>
</evidence>
<dbReference type="SMART" id="SM00409">
    <property type="entry name" value="IG"/>
    <property type="match status" value="1"/>
</dbReference>